<accession>A0A221VYM6</accession>
<gene>
    <name evidence="1" type="ORF">AHOG_04885</name>
</gene>
<reference evidence="1 2" key="1">
    <citation type="submission" date="2017-07" db="EMBL/GenBank/DDBJ databases">
        <title>Complete genome sequence of Actinoalloteichus hoggarensis DSM 45943, type strain of Actinoalloteichus hoggarensis.</title>
        <authorList>
            <person name="Ruckert C."/>
            <person name="Nouioui I."/>
            <person name="Willmese J."/>
            <person name="van Wezel G."/>
            <person name="Klenk H.-P."/>
            <person name="Kalinowski J."/>
            <person name="Zotchev S.B."/>
        </authorList>
    </citation>
    <scope>NUCLEOTIDE SEQUENCE [LARGE SCALE GENOMIC DNA]</scope>
    <source>
        <strain evidence="1 2">DSM 45943</strain>
    </source>
</reference>
<dbReference type="Proteomes" id="UP000204221">
    <property type="component" value="Chromosome"/>
</dbReference>
<dbReference type="AlphaFoldDB" id="A0A221VYM6"/>
<dbReference type="KEGG" id="ahg:AHOG_04885"/>
<protein>
    <submittedName>
        <fullName evidence="1">Uncharacterized protein</fullName>
    </submittedName>
</protein>
<evidence type="ECO:0000313" key="2">
    <source>
        <dbReference type="Proteomes" id="UP000204221"/>
    </source>
</evidence>
<evidence type="ECO:0000313" key="1">
    <source>
        <dbReference type="EMBL" id="ASO18630.1"/>
    </source>
</evidence>
<keyword evidence="2" id="KW-1185">Reference proteome</keyword>
<organism evidence="1 2">
    <name type="scientific">Actinoalloteichus hoggarensis</name>
    <dbReference type="NCBI Taxonomy" id="1470176"/>
    <lineage>
        <taxon>Bacteria</taxon>
        <taxon>Bacillati</taxon>
        <taxon>Actinomycetota</taxon>
        <taxon>Actinomycetes</taxon>
        <taxon>Pseudonocardiales</taxon>
        <taxon>Pseudonocardiaceae</taxon>
        <taxon>Actinoalloteichus</taxon>
    </lineage>
</organism>
<dbReference type="RefSeq" id="WP_157736639.1">
    <property type="nucleotide sequence ID" value="NZ_CP022521.1"/>
</dbReference>
<sequence length="120" mass="13257">MDGRVIGNALLIYPHCSSDVTHVEHVFVSARQEDRLANEITVNAISGRVETRNKGEAPIGSTVGHGRRQRIALGGYCDLCGTRFALVITQHKGSALVEWAEREIPLWNDEDPLDTVEDSF</sequence>
<proteinExistence type="predicted"/>
<dbReference type="EMBL" id="CP022521">
    <property type="protein sequence ID" value="ASO18630.1"/>
    <property type="molecule type" value="Genomic_DNA"/>
</dbReference>
<name>A0A221VYM6_9PSEU</name>